<comment type="caution">
    <text evidence="1">The sequence shown here is derived from an EMBL/GenBank/DDBJ whole genome shotgun (WGS) entry which is preliminary data.</text>
</comment>
<dbReference type="Proteomes" id="UP000241167">
    <property type="component" value="Unassembled WGS sequence"/>
</dbReference>
<keyword evidence="2" id="KW-1185">Reference proteome</keyword>
<accession>A0A2P7QZP7</accession>
<organism evidence="1 2">
    <name type="scientific">Allosphingosinicella deserti</name>
    <dbReference type="NCBI Taxonomy" id="2116704"/>
    <lineage>
        <taxon>Bacteria</taxon>
        <taxon>Pseudomonadati</taxon>
        <taxon>Pseudomonadota</taxon>
        <taxon>Alphaproteobacteria</taxon>
        <taxon>Sphingomonadales</taxon>
        <taxon>Sphingomonadaceae</taxon>
        <taxon>Allosphingosinicella</taxon>
    </lineage>
</organism>
<evidence type="ECO:0008006" key="3">
    <source>
        <dbReference type="Google" id="ProtNLM"/>
    </source>
</evidence>
<sequence length="121" mass="13079">MEHLLHESINRVWNERDAGLRRQALAELYAADATLYEPDGVAIGPEAIANRVQELHAILGPVARLEYAGPILHHHGVAIGRWRVGPAGAPLATGTDVVHLHDNVVSRMYVFIDVPPGDAAA</sequence>
<dbReference type="InterPro" id="IPR032710">
    <property type="entry name" value="NTF2-like_dom_sf"/>
</dbReference>
<dbReference type="Gene3D" id="3.10.450.50">
    <property type="match status" value="1"/>
</dbReference>
<dbReference type="EMBL" id="PXYI01000001">
    <property type="protein sequence ID" value="PSJ43423.1"/>
    <property type="molecule type" value="Genomic_DNA"/>
</dbReference>
<dbReference type="SUPFAM" id="SSF54427">
    <property type="entry name" value="NTF2-like"/>
    <property type="match status" value="1"/>
</dbReference>
<dbReference type="AlphaFoldDB" id="A0A2P7QZP7"/>
<evidence type="ECO:0000313" key="1">
    <source>
        <dbReference type="EMBL" id="PSJ43423.1"/>
    </source>
</evidence>
<gene>
    <name evidence="1" type="ORF">C7I55_03425</name>
</gene>
<protein>
    <recommendedName>
        <fullName evidence="3">SnoaL-like domain-containing protein</fullName>
    </recommendedName>
</protein>
<reference evidence="1 2" key="1">
    <citation type="submission" date="2018-03" db="EMBL/GenBank/DDBJ databases">
        <title>The draft genome of Sphingosinicella sp. GL-C-18.</title>
        <authorList>
            <person name="Liu L."/>
            <person name="Li L."/>
            <person name="Liang L."/>
            <person name="Zhang X."/>
            <person name="Wang T."/>
        </authorList>
    </citation>
    <scope>NUCLEOTIDE SEQUENCE [LARGE SCALE GENOMIC DNA]</scope>
    <source>
        <strain evidence="1 2">GL-C-18</strain>
    </source>
</reference>
<evidence type="ECO:0000313" key="2">
    <source>
        <dbReference type="Proteomes" id="UP000241167"/>
    </source>
</evidence>
<name>A0A2P7QZP7_9SPHN</name>
<proteinExistence type="predicted"/>